<keyword evidence="1" id="KW-0812">Transmembrane</keyword>
<reference evidence="2" key="2">
    <citation type="submission" date="2021-03" db="UniProtKB">
        <authorList>
            <consortium name="EnsemblPlants"/>
        </authorList>
    </citation>
    <scope>IDENTIFICATION</scope>
</reference>
<evidence type="ECO:0000313" key="3">
    <source>
        <dbReference type="Proteomes" id="UP000596661"/>
    </source>
</evidence>
<keyword evidence="1" id="KW-1133">Transmembrane helix</keyword>
<dbReference type="AlphaFoldDB" id="A0A803R1M4"/>
<reference evidence="2" key="1">
    <citation type="submission" date="2018-11" db="EMBL/GenBank/DDBJ databases">
        <authorList>
            <person name="Grassa J C."/>
        </authorList>
    </citation>
    <scope>NUCLEOTIDE SEQUENCE [LARGE SCALE GENOMIC DNA]</scope>
</reference>
<dbReference type="EMBL" id="UZAU01000409">
    <property type="status" value="NOT_ANNOTATED_CDS"/>
    <property type="molecule type" value="Genomic_DNA"/>
</dbReference>
<keyword evidence="3" id="KW-1185">Reference proteome</keyword>
<protein>
    <submittedName>
        <fullName evidence="2">Uncharacterized protein</fullName>
    </submittedName>
</protein>
<organism evidence="2 3">
    <name type="scientific">Cannabis sativa</name>
    <name type="common">Hemp</name>
    <name type="synonym">Marijuana</name>
    <dbReference type="NCBI Taxonomy" id="3483"/>
    <lineage>
        <taxon>Eukaryota</taxon>
        <taxon>Viridiplantae</taxon>
        <taxon>Streptophyta</taxon>
        <taxon>Embryophyta</taxon>
        <taxon>Tracheophyta</taxon>
        <taxon>Spermatophyta</taxon>
        <taxon>Magnoliopsida</taxon>
        <taxon>eudicotyledons</taxon>
        <taxon>Gunneridae</taxon>
        <taxon>Pentapetalae</taxon>
        <taxon>rosids</taxon>
        <taxon>fabids</taxon>
        <taxon>Rosales</taxon>
        <taxon>Cannabaceae</taxon>
        <taxon>Cannabis</taxon>
    </lineage>
</organism>
<accession>A0A803R1M4</accession>
<sequence>MIQNHKHPIKSRNHSIYIITIKNFEICSSTRKKICIYFIFYFIFIYVKNSYMYIYINIYI</sequence>
<feature type="transmembrane region" description="Helical" evidence="1">
    <location>
        <begin position="34"/>
        <end position="56"/>
    </location>
</feature>
<dbReference type="Proteomes" id="UP000596661">
    <property type="component" value="Chromosome 5"/>
</dbReference>
<proteinExistence type="predicted"/>
<evidence type="ECO:0000313" key="2">
    <source>
        <dbReference type="EnsemblPlants" id="cds.novel_model_4007_5bd9a17a"/>
    </source>
</evidence>
<name>A0A803R1M4_CANSA</name>
<dbReference type="Gramene" id="novel_model_4007_5bd9a17a">
    <property type="protein sequence ID" value="cds.novel_model_4007_5bd9a17a"/>
    <property type="gene ID" value="novel_gene_2165_5bd9a17a"/>
</dbReference>
<dbReference type="EnsemblPlants" id="novel_model_4007_5bd9a17a">
    <property type="protein sequence ID" value="cds.novel_model_4007_5bd9a17a"/>
    <property type="gene ID" value="novel_gene_2165_5bd9a17a"/>
</dbReference>
<keyword evidence="1" id="KW-0472">Membrane</keyword>
<evidence type="ECO:0000256" key="1">
    <source>
        <dbReference type="SAM" id="Phobius"/>
    </source>
</evidence>